<proteinExistence type="predicted"/>
<sequence>MRTEIHSVQPVTHAAWSADPLVGQVLHGRFQVLAPLGVEGPVRLYRALQLPARREVVLRVLSTSSSEGEAQRAFLQEARGAARLGHPNTVTVLDAGRTDDGTVYVAMEWVQGRTLAEQLAAGPLAWEQAVALARGVGRSLRHAHQRGVVHGEVSSSNVLLVTDGEHLHVKVRGFGRARPVAAKTEHLSVRGATEGGVLPDAPAYMAPERARHVVDASGDVYSLGVVLYEMLVGRVPFVSEDPLELVFAHHKELPPRFAELRPDLDIPAAVEAVVRRCLEKQPEQRFASMDAALEALREVGGEGHVHASVSELRAPAPRWVSAVTGLFRD</sequence>
<dbReference type="EMBL" id="CP071091">
    <property type="protein sequence ID" value="QSQ13018.1"/>
    <property type="molecule type" value="Genomic_DNA"/>
</dbReference>
<dbReference type="Gene3D" id="1.10.510.10">
    <property type="entry name" value="Transferase(Phosphotransferase) domain 1"/>
    <property type="match status" value="1"/>
</dbReference>
<dbReference type="InterPro" id="IPR000719">
    <property type="entry name" value="Prot_kinase_dom"/>
</dbReference>
<keyword evidence="7" id="KW-1185">Reference proteome</keyword>
<keyword evidence="2" id="KW-0547">Nucleotide-binding</keyword>
<dbReference type="GO" id="GO:0004674">
    <property type="term" value="F:protein serine/threonine kinase activity"/>
    <property type="evidence" value="ECO:0007669"/>
    <property type="project" value="UniProtKB-KW"/>
</dbReference>
<dbReference type="Pfam" id="PF00069">
    <property type="entry name" value="Pkinase"/>
    <property type="match status" value="1"/>
</dbReference>
<evidence type="ECO:0000313" key="6">
    <source>
        <dbReference type="EMBL" id="QSQ13018.1"/>
    </source>
</evidence>
<dbReference type="CDD" id="cd14014">
    <property type="entry name" value="STKc_PknB_like"/>
    <property type="match status" value="1"/>
</dbReference>
<organism evidence="6 7">
    <name type="scientific">Myxococcus landrumensis</name>
    <dbReference type="NCBI Taxonomy" id="2813577"/>
    <lineage>
        <taxon>Bacteria</taxon>
        <taxon>Pseudomonadati</taxon>
        <taxon>Myxococcota</taxon>
        <taxon>Myxococcia</taxon>
        <taxon>Myxococcales</taxon>
        <taxon>Cystobacterineae</taxon>
        <taxon>Myxococcaceae</taxon>
        <taxon>Myxococcus</taxon>
    </lineage>
</organism>
<dbReference type="SUPFAM" id="SSF56112">
    <property type="entry name" value="Protein kinase-like (PK-like)"/>
    <property type="match status" value="1"/>
</dbReference>
<reference evidence="6 7" key="1">
    <citation type="submission" date="2021-02" db="EMBL/GenBank/DDBJ databases">
        <title>De Novo genome assembly of isolated myxobacteria.</title>
        <authorList>
            <person name="Stevens D.C."/>
        </authorList>
    </citation>
    <scope>NUCLEOTIDE SEQUENCE [LARGE SCALE GENOMIC DNA]</scope>
    <source>
        <strain evidence="6 7">SCHIC003</strain>
    </source>
</reference>
<evidence type="ECO:0000259" key="5">
    <source>
        <dbReference type="PROSITE" id="PS50011"/>
    </source>
</evidence>
<dbReference type="Gene3D" id="3.30.200.20">
    <property type="entry name" value="Phosphorylase Kinase, domain 1"/>
    <property type="match status" value="1"/>
</dbReference>
<evidence type="ECO:0000256" key="2">
    <source>
        <dbReference type="ARBA" id="ARBA00022741"/>
    </source>
</evidence>
<gene>
    <name evidence="6" type="ORF">JY572_32430</name>
</gene>
<dbReference type="Proteomes" id="UP000663090">
    <property type="component" value="Chromosome"/>
</dbReference>
<evidence type="ECO:0000313" key="7">
    <source>
        <dbReference type="Proteomes" id="UP000663090"/>
    </source>
</evidence>
<name>A0ABX7N3E4_9BACT</name>
<keyword evidence="3 6" id="KW-0418">Kinase</keyword>
<evidence type="ECO:0000256" key="3">
    <source>
        <dbReference type="ARBA" id="ARBA00022777"/>
    </source>
</evidence>
<evidence type="ECO:0000256" key="1">
    <source>
        <dbReference type="ARBA" id="ARBA00022679"/>
    </source>
</evidence>
<evidence type="ECO:0000256" key="4">
    <source>
        <dbReference type="ARBA" id="ARBA00022840"/>
    </source>
</evidence>
<keyword evidence="4" id="KW-0067">ATP-binding</keyword>
<dbReference type="InterPro" id="IPR011009">
    <property type="entry name" value="Kinase-like_dom_sf"/>
</dbReference>
<accession>A0ABX7N3E4</accession>
<protein>
    <submittedName>
        <fullName evidence="6">Serine/threonine protein kinase</fullName>
    </submittedName>
</protein>
<dbReference type="PROSITE" id="PS50011">
    <property type="entry name" value="PROTEIN_KINASE_DOM"/>
    <property type="match status" value="1"/>
</dbReference>
<feature type="domain" description="Protein kinase" evidence="5">
    <location>
        <begin position="30"/>
        <end position="309"/>
    </location>
</feature>
<dbReference type="PANTHER" id="PTHR43289">
    <property type="entry name" value="MITOGEN-ACTIVATED PROTEIN KINASE KINASE KINASE 20-RELATED"/>
    <property type="match status" value="1"/>
</dbReference>
<dbReference type="PANTHER" id="PTHR43289:SF6">
    <property type="entry name" value="SERINE_THREONINE-PROTEIN KINASE NEKL-3"/>
    <property type="match status" value="1"/>
</dbReference>
<keyword evidence="6" id="KW-0723">Serine/threonine-protein kinase</keyword>
<keyword evidence="1" id="KW-0808">Transferase</keyword>
<dbReference type="RefSeq" id="WP_206714723.1">
    <property type="nucleotide sequence ID" value="NZ_CP071091.1"/>
</dbReference>